<dbReference type="AlphaFoldDB" id="A0A1R1Y969"/>
<feature type="compositionally biased region" description="Low complexity" evidence="1">
    <location>
        <begin position="162"/>
        <end position="173"/>
    </location>
</feature>
<reference evidence="2 3" key="1">
    <citation type="submission" date="2017-01" db="EMBL/GenBank/DDBJ databases">
        <authorList>
            <person name="Mah S.A."/>
            <person name="Swanson W.J."/>
            <person name="Moy G.W."/>
            <person name="Vacquier V.D."/>
        </authorList>
    </citation>
    <scope>NUCLEOTIDE SEQUENCE [LARGE SCALE GENOMIC DNA]</scope>
    <source>
        <strain evidence="2 3">GSMNP</strain>
    </source>
</reference>
<feature type="compositionally biased region" description="Polar residues" evidence="1">
    <location>
        <begin position="294"/>
        <end position="308"/>
    </location>
</feature>
<dbReference type="Pfam" id="PF11901">
    <property type="entry name" value="DM9"/>
    <property type="match status" value="1"/>
</dbReference>
<dbReference type="Proteomes" id="UP000187283">
    <property type="component" value="Unassembled WGS sequence"/>
</dbReference>
<evidence type="ECO:0000313" key="3">
    <source>
        <dbReference type="Proteomes" id="UP000187283"/>
    </source>
</evidence>
<feature type="region of interest" description="Disordered" evidence="1">
    <location>
        <begin position="1"/>
        <end position="317"/>
    </location>
</feature>
<feature type="compositionally biased region" description="Pro residues" evidence="1">
    <location>
        <begin position="243"/>
        <end position="291"/>
    </location>
</feature>
<organism evidence="2 3">
    <name type="scientific">Smittium culicis</name>
    <dbReference type="NCBI Taxonomy" id="133412"/>
    <lineage>
        <taxon>Eukaryota</taxon>
        <taxon>Fungi</taxon>
        <taxon>Fungi incertae sedis</taxon>
        <taxon>Zoopagomycota</taxon>
        <taxon>Kickxellomycotina</taxon>
        <taxon>Harpellomycetes</taxon>
        <taxon>Harpellales</taxon>
        <taxon>Legeriomycetaceae</taxon>
        <taxon>Smittium</taxon>
    </lineage>
</organism>
<dbReference type="InterPro" id="IPR006616">
    <property type="entry name" value="DM9_repeat"/>
</dbReference>
<comment type="caution">
    <text evidence="2">The sequence shown here is derived from an EMBL/GenBank/DDBJ whole genome shotgun (WGS) entry which is preliminary data.</text>
</comment>
<dbReference type="STRING" id="133412.A0A1R1Y969"/>
<feature type="compositionally biased region" description="Polar residues" evidence="1">
    <location>
        <begin position="21"/>
        <end position="36"/>
    </location>
</feature>
<feature type="compositionally biased region" description="Low complexity" evidence="1">
    <location>
        <begin position="59"/>
        <end position="73"/>
    </location>
</feature>
<gene>
    <name evidence="2" type="ORF">AYI70_g2281</name>
</gene>
<dbReference type="EMBL" id="LSSN01000548">
    <property type="protein sequence ID" value="OMJ23400.1"/>
    <property type="molecule type" value="Genomic_DNA"/>
</dbReference>
<feature type="compositionally biased region" description="Polar residues" evidence="1">
    <location>
        <begin position="228"/>
        <end position="237"/>
    </location>
</feature>
<dbReference type="OrthoDB" id="2142040at2759"/>
<feature type="compositionally biased region" description="Polar residues" evidence="1">
    <location>
        <begin position="121"/>
        <end position="148"/>
    </location>
</feature>
<accession>A0A1R1Y969</accession>
<feature type="compositionally biased region" description="Polar residues" evidence="1">
    <location>
        <begin position="174"/>
        <end position="186"/>
    </location>
</feature>
<evidence type="ECO:0000256" key="1">
    <source>
        <dbReference type="SAM" id="MobiDB-lite"/>
    </source>
</evidence>
<feature type="compositionally biased region" description="Polar residues" evidence="1">
    <location>
        <begin position="48"/>
        <end position="58"/>
    </location>
</feature>
<keyword evidence="3" id="KW-1185">Reference proteome</keyword>
<proteinExistence type="predicted"/>
<dbReference type="PANTHER" id="PTHR31649">
    <property type="entry name" value="AGAP009604-PA"/>
    <property type="match status" value="1"/>
</dbReference>
<evidence type="ECO:0000313" key="2">
    <source>
        <dbReference type="EMBL" id="OMJ23400.1"/>
    </source>
</evidence>
<name>A0A1R1Y969_9FUNG</name>
<dbReference type="PANTHER" id="PTHR31649:SF1">
    <property type="entry name" value="FARNESOIC ACID O-METHYL TRANSFERASE DOMAIN-CONTAINING PROTEIN"/>
    <property type="match status" value="1"/>
</dbReference>
<protein>
    <submittedName>
        <fullName evidence="2">p30 adhesin</fullName>
    </submittedName>
</protein>
<sequence length="442" mass="48246">MNPYNPNGYDDQKRYPPGRPQYSNPSQQHDIRNNQLVGEGPLQFTMPGVNNYNEAPPTSSYSNLNYNQQSYGNPRPYAPPQNRFEPESAPAPSLPISEPGFGFAFAGRPTVEALQGDEPRPNSQSGAQFNPLSSYKNNPNMPQNNVGFATSRPYRPQMDNYPPSFSGPSGFGSYENNQRPLNNSLGNDIGGYGNPQYRPETSFGTGYPEYSNNSRPIAMPSSPPSLPNYETNPQNQPGFARPGMPPQNNYPPRPGMPPQNNYPPRPGMPPQNNYPPRPGMPPQNNYPPRPGMSPQINGSPSIGGTSEPQRPPPASGMEWIQLKNKSNYKNGIHVGTLSKGIGGAMISYSGKAIVPKEFSVLCAKEGTLKWVTAKGRVNPSLVTHRLVLGGNDSSGSPFFVGKRNKNGRDYIGKVGPSINKGISYPYEGDEKKSSDYQMLAFA</sequence>